<proteinExistence type="predicted"/>
<dbReference type="SMART" id="SM00530">
    <property type="entry name" value="HTH_XRE"/>
    <property type="match status" value="1"/>
</dbReference>
<dbReference type="CDD" id="cd00093">
    <property type="entry name" value="HTH_XRE"/>
    <property type="match status" value="1"/>
</dbReference>
<evidence type="ECO:0000313" key="3">
    <source>
        <dbReference type="Proteomes" id="UP001060018"/>
    </source>
</evidence>
<evidence type="ECO:0000259" key="1">
    <source>
        <dbReference type="PROSITE" id="PS50943"/>
    </source>
</evidence>
<dbReference type="SUPFAM" id="SSF47413">
    <property type="entry name" value="lambda repressor-like DNA-binding domains"/>
    <property type="match status" value="1"/>
</dbReference>
<dbReference type="AlphaFoldDB" id="A0AA94XUK2"/>
<dbReference type="InterPro" id="IPR001387">
    <property type="entry name" value="Cro/C1-type_HTH"/>
</dbReference>
<name>A0AA94XUK2_9MICC</name>
<dbReference type="Proteomes" id="UP001060018">
    <property type="component" value="Chromosome"/>
</dbReference>
<gene>
    <name evidence="2" type="ORF">NUH22_06165</name>
</gene>
<dbReference type="InterPro" id="IPR010982">
    <property type="entry name" value="Lambda_DNA-bd_dom_sf"/>
</dbReference>
<dbReference type="PROSITE" id="PS50943">
    <property type="entry name" value="HTH_CROC1"/>
    <property type="match status" value="1"/>
</dbReference>
<sequence length="148" mass="16676">MSNKAQKQLDTSIDFNDLLSDPRIAEAVEDAELREDLIDTLIALRKKAKLRQTDIAEHMECTQSTVSDFENESTDPYLSTLQRYARATGHKLHISVEDVHEASSAHYSRSSVKITQTSMVDVVFSKADVFAENYVAYESRRSDFAKAA</sequence>
<reference evidence="2" key="1">
    <citation type="journal article" date="2022" name="Pest Manag. Sci.">
        <title>Glutamicibacter halophytocola-mediated host fitness of potato tuber moth on Solanaceae crops.</title>
        <authorList>
            <person name="Wang W."/>
            <person name="Xiao G."/>
            <person name="Du G."/>
            <person name="Chang L."/>
            <person name="Yang Y."/>
            <person name="Ye J."/>
            <person name="Chen B."/>
        </authorList>
    </citation>
    <scope>NUCLEOTIDE SEQUENCE</scope>
    <source>
        <strain evidence="2">S2</strain>
    </source>
</reference>
<feature type="domain" description="HTH cro/C1-type" evidence="1">
    <location>
        <begin position="41"/>
        <end position="99"/>
    </location>
</feature>
<dbReference type="EMBL" id="CP102487">
    <property type="protein sequence ID" value="UUX60195.1"/>
    <property type="molecule type" value="Genomic_DNA"/>
</dbReference>
<dbReference type="Gene3D" id="1.10.260.40">
    <property type="entry name" value="lambda repressor-like DNA-binding domains"/>
    <property type="match status" value="1"/>
</dbReference>
<accession>A0AA94XUK2</accession>
<dbReference type="GO" id="GO:0003677">
    <property type="term" value="F:DNA binding"/>
    <property type="evidence" value="ECO:0007669"/>
    <property type="project" value="InterPro"/>
</dbReference>
<protein>
    <submittedName>
        <fullName evidence="2">Helix-turn-helix domain-containing protein</fullName>
    </submittedName>
</protein>
<dbReference type="RefSeq" id="WP_257746180.1">
    <property type="nucleotide sequence ID" value="NZ_CP102487.1"/>
</dbReference>
<organism evidence="2 3">
    <name type="scientific">Glutamicibacter halophytocola</name>
    <dbReference type="NCBI Taxonomy" id="1933880"/>
    <lineage>
        <taxon>Bacteria</taxon>
        <taxon>Bacillati</taxon>
        <taxon>Actinomycetota</taxon>
        <taxon>Actinomycetes</taxon>
        <taxon>Micrococcales</taxon>
        <taxon>Micrococcaceae</taxon>
        <taxon>Glutamicibacter</taxon>
    </lineage>
</organism>
<evidence type="ECO:0000313" key="2">
    <source>
        <dbReference type="EMBL" id="UUX60195.1"/>
    </source>
</evidence>
<dbReference type="Pfam" id="PF01381">
    <property type="entry name" value="HTH_3"/>
    <property type="match status" value="1"/>
</dbReference>